<accession>A0A0C3HPC8</accession>
<name>A0A0C3HPC8_OIDMZ</name>
<evidence type="ECO:0000313" key="12">
    <source>
        <dbReference type="Proteomes" id="UP000054321"/>
    </source>
</evidence>
<dbReference type="AlphaFoldDB" id="A0A0C3HPC8"/>
<dbReference type="PANTHER" id="PTHR13989">
    <property type="entry name" value="REPLICATION PROTEIN A-RELATED"/>
    <property type="match status" value="1"/>
</dbReference>
<dbReference type="GO" id="GO:0000781">
    <property type="term" value="C:chromosome, telomeric region"/>
    <property type="evidence" value="ECO:0007669"/>
    <property type="project" value="UniProtKB-SubCell"/>
</dbReference>
<feature type="domain" description="CST complex subunit Stn1 N-terminal" evidence="10">
    <location>
        <begin position="146"/>
        <end position="236"/>
    </location>
</feature>
<dbReference type="GO" id="GO:0003677">
    <property type="term" value="F:DNA binding"/>
    <property type="evidence" value="ECO:0007669"/>
    <property type="project" value="UniProtKB-KW"/>
</dbReference>
<feature type="compositionally biased region" description="Polar residues" evidence="9">
    <location>
        <begin position="113"/>
        <end position="123"/>
    </location>
</feature>
<evidence type="ECO:0000256" key="2">
    <source>
        <dbReference type="ARBA" id="ARBA00004574"/>
    </source>
</evidence>
<feature type="region of interest" description="Disordered" evidence="9">
    <location>
        <begin position="209"/>
        <end position="288"/>
    </location>
</feature>
<feature type="region of interest" description="Disordered" evidence="9">
    <location>
        <begin position="100"/>
        <end position="126"/>
    </location>
</feature>
<keyword evidence="5" id="KW-0779">Telomere</keyword>
<dbReference type="Gene3D" id="2.40.50.140">
    <property type="entry name" value="Nucleic acid-binding proteins"/>
    <property type="match status" value="1"/>
</dbReference>
<dbReference type="PANTHER" id="PTHR13989:SF33">
    <property type="entry name" value="CST COMPLEX SUBUNIT STN1"/>
    <property type="match status" value="1"/>
</dbReference>
<evidence type="ECO:0000256" key="4">
    <source>
        <dbReference type="ARBA" id="ARBA00022454"/>
    </source>
</evidence>
<dbReference type="OrthoDB" id="77828at2759"/>
<dbReference type="Proteomes" id="UP000054321">
    <property type="component" value="Unassembled WGS sequence"/>
</dbReference>
<evidence type="ECO:0000256" key="3">
    <source>
        <dbReference type="ARBA" id="ARBA00017411"/>
    </source>
</evidence>
<protein>
    <recommendedName>
        <fullName evidence="3">CST complex subunit STN1</fullName>
    </recommendedName>
    <alternativeName>
        <fullName evidence="8">Suppressor of cdc thirteen homolog</fullName>
    </alternativeName>
</protein>
<reference evidence="11 12" key="1">
    <citation type="submission" date="2014-04" db="EMBL/GenBank/DDBJ databases">
        <authorList>
            <consortium name="DOE Joint Genome Institute"/>
            <person name="Kuo A."/>
            <person name="Martino E."/>
            <person name="Perotto S."/>
            <person name="Kohler A."/>
            <person name="Nagy L.G."/>
            <person name="Floudas D."/>
            <person name="Copeland A."/>
            <person name="Barry K.W."/>
            <person name="Cichocki N."/>
            <person name="Veneault-Fourrey C."/>
            <person name="LaButti K."/>
            <person name="Lindquist E.A."/>
            <person name="Lipzen A."/>
            <person name="Lundell T."/>
            <person name="Morin E."/>
            <person name="Murat C."/>
            <person name="Sun H."/>
            <person name="Tunlid A."/>
            <person name="Henrissat B."/>
            <person name="Grigoriev I.V."/>
            <person name="Hibbett D.S."/>
            <person name="Martin F."/>
            <person name="Nordberg H.P."/>
            <person name="Cantor M.N."/>
            <person name="Hua S.X."/>
        </authorList>
    </citation>
    <scope>NUCLEOTIDE SEQUENCE [LARGE SCALE GENOMIC DNA]</scope>
    <source>
        <strain evidence="11 12">Zn</strain>
    </source>
</reference>
<feature type="domain" description="CST complex subunit Stn1 N-terminal" evidence="10">
    <location>
        <begin position="46"/>
        <end position="93"/>
    </location>
</feature>
<dbReference type="SUPFAM" id="SSF50249">
    <property type="entry name" value="Nucleic acid-binding proteins"/>
    <property type="match status" value="1"/>
</dbReference>
<proteinExistence type="predicted"/>
<dbReference type="InterPro" id="IPR018856">
    <property type="entry name" value="Stn1_N"/>
</dbReference>
<evidence type="ECO:0000256" key="6">
    <source>
        <dbReference type="ARBA" id="ARBA00023125"/>
    </source>
</evidence>
<evidence type="ECO:0000313" key="11">
    <source>
        <dbReference type="EMBL" id="KIN04870.1"/>
    </source>
</evidence>
<evidence type="ECO:0000256" key="1">
    <source>
        <dbReference type="ARBA" id="ARBA00004123"/>
    </source>
</evidence>
<dbReference type="CDD" id="cd03524">
    <property type="entry name" value="RPA2_OBF_family"/>
    <property type="match status" value="1"/>
</dbReference>
<sequence>MTNGDQKYSIYPDYCHELSPTIGRWCPLRAVDVHALESLGMYDNGKEIYYYGNHPIKWVRITGVIVAIDEFSTRRVYTIDDSSGVCIECTCPAPPPQSLALPPPLNQDADGRPTTSTNQNCESASAKRLYTPSVEAPLVPWDEIDVGMVVKVKGKPNTFRAVKQVDIVKIELMRSTEQEVRCWNEVLAFRKEVLRVPWVVSQEAENRFRRRAEREKQYKHSSKKHRSSKAEKVAEVSRDKGKDRIVERQRGNAASHDKGEKDTNKRQKRKHEIEEGLKPENRANYPSLAMRRQLAGKYDALGI</sequence>
<evidence type="ECO:0000256" key="9">
    <source>
        <dbReference type="SAM" id="MobiDB-lite"/>
    </source>
</evidence>
<dbReference type="InterPro" id="IPR012340">
    <property type="entry name" value="NA-bd_OB-fold"/>
</dbReference>
<dbReference type="InParanoid" id="A0A0C3HPC8"/>
<comment type="subcellular location">
    <subcellularLocation>
        <location evidence="2">Chromosome</location>
        <location evidence="2">Telomere</location>
    </subcellularLocation>
    <subcellularLocation>
        <location evidence="1">Nucleus</location>
    </subcellularLocation>
</comment>
<feature type="compositionally biased region" description="Basic and acidic residues" evidence="9">
    <location>
        <begin position="228"/>
        <end position="281"/>
    </location>
</feature>
<keyword evidence="7" id="KW-0539">Nucleus</keyword>
<evidence type="ECO:0000256" key="8">
    <source>
        <dbReference type="ARBA" id="ARBA00030039"/>
    </source>
</evidence>
<dbReference type="GO" id="GO:0005634">
    <property type="term" value="C:nucleus"/>
    <property type="evidence" value="ECO:0007669"/>
    <property type="project" value="UniProtKB-SubCell"/>
</dbReference>
<keyword evidence="12" id="KW-1185">Reference proteome</keyword>
<evidence type="ECO:0000256" key="5">
    <source>
        <dbReference type="ARBA" id="ARBA00022895"/>
    </source>
</evidence>
<dbReference type="InterPro" id="IPR040260">
    <property type="entry name" value="RFA2-like"/>
</dbReference>
<gene>
    <name evidence="11" type="ORF">OIDMADRAFT_142682</name>
</gene>
<organism evidence="11 12">
    <name type="scientific">Oidiodendron maius (strain Zn)</name>
    <dbReference type="NCBI Taxonomy" id="913774"/>
    <lineage>
        <taxon>Eukaryota</taxon>
        <taxon>Fungi</taxon>
        <taxon>Dikarya</taxon>
        <taxon>Ascomycota</taxon>
        <taxon>Pezizomycotina</taxon>
        <taxon>Leotiomycetes</taxon>
        <taxon>Leotiomycetes incertae sedis</taxon>
        <taxon>Myxotrichaceae</taxon>
        <taxon>Oidiodendron</taxon>
    </lineage>
</organism>
<reference evidence="12" key="2">
    <citation type="submission" date="2015-01" db="EMBL/GenBank/DDBJ databases">
        <title>Evolutionary Origins and Diversification of the Mycorrhizal Mutualists.</title>
        <authorList>
            <consortium name="DOE Joint Genome Institute"/>
            <consortium name="Mycorrhizal Genomics Consortium"/>
            <person name="Kohler A."/>
            <person name="Kuo A."/>
            <person name="Nagy L.G."/>
            <person name="Floudas D."/>
            <person name="Copeland A."/>
            <person name="Barry K.W."/>
            <person name="Cichocki N."/>
            <person name="Veneault-Fourrey C."/>
            <person name="LaButti K."/>
            <person name="Lindquist E.A."/>
            <person name="Lipzen A."/>
            <person name="Lundell T."/>
            <person name="Morin E."/>
            <person name="Murat C."/>
            <person name="Riley R."/>
            <person name="Ohm R."/>
            <person name="Sun H."/>
            <person name="Tunlid A."/>
            <person name="Henrissat B."/>
            <person name="Grigoriev I.V."/>
            <person name="Hibbett D.S."/>
            <person name="Martin F."/>
        </authorList>
    </citation>
    <scope>NUCLEOTIDE SEQUENCE [LARGE SCALE GENOMIC DNA]</scope>
    <source>
        <strain evidence="12">Zn</strain>
    </source>
</reference>
<feature type="compositionally biased region" description="Basic and acidic residues" evidence="9">
    <location>
        <begin position="209"/>
        <end position="218"/>
    </location>
</feature>
<keyword evidence="4" id="KW-0158">Chromosome</keyword>
<dbReference type="Pfam" id="PF10451">
    <property type="entry name" value="Stn1"/>
    <property type="match status" value="2"/>
</dbReference>
<evidence type="ECO:0000259" key="10">
    <source>
        <dbReference type="Pfam" id="PF10451"/>
    </source>
</evidence>
<dbReference type="EMBL" id="KN832872">
    <property type="protein sequence ID" value="KIN04870.1"/>
    <property type="molecule type" value="Genomic_DNA"/>
</dbReference>
<evidence type="ECO:0000256" key="7">
    <source>
        <dbReference type="ARBA" id="ARBA00023242"/>
    </source>
</evidence>
<keyword evidence="6" id="KW-0238">DNA-binding</keyword>
<dbReference type="HOGENOM" id="CLU_054798_0_0_1"/>